<evidence type="ECO:0000313" key="3">
    <source>
        <dbReference type="EMBL" id="KAL3613020.1"/>
    </source>
</evidence>
<evidence type="ECO:0000256" key="1">
    <source>
        <dbReference type="SAM" id="MobiDB-lite"/>
    </source>
</evidence>
<feature type="compositionally biased region" description="Low complexity" evidence="1">
    <location>
        <begin position="229"/>
        <end position="238"/>
    </location>
</feature>
<evidence type="ECO:0000313" key="4">
    <source>
        <dbReference type="EMBL" id="KAL3646553.1"/>
    </source>
</evidence>
<dbReference type="EMBL" id="JAVIJP010000439">
    <property type="protein sequence ID" value="KAL3613004.1"/>
    <property type="molecule type" value="Genomic_DNA"/>
</dbReference>
<dbReference type="InterPro" id="IPR023211">
    <property type="entry name" value="DNA_pol_palm_dom_sf"/>
</dbReference>
<dbReference type="InterPro" id="IPR017964">
    <property type="entry name" value="DNA-dir_DNA_pol_B_CS"/>
</dbReference>
<evidence type="ECO:0000313" key="2">
    <source>
        <dbReference type="EMBL" id="KAL3613004.1"/>
    </source>
</evidence>
<feature type="compositionally biased region" description="Polar residues" evidence="1">
    <location>
        <begin position="239"/>
        <end position="251"/>
    </location>
</feature>
<dbReference type="PANTHER" id="PTHR33568">
    <property type="entry name" value="DNA POLYMERASE"/>
    <property type="match status" value="1"/>
</dbReference>
<feature type="compositionally biased region" description="Basic and acidic residues" evidence="1">
    <location>
        <begin position="259"/>
        <end position="270"/>
    </location>
</feature>
<organism evidence="3 5">
    <name type="scientific">Castilleja foliolosa</name>
    <dbReference type="NCBI Taxonomy" id="1961234"/>
    <lineage>
        <taxon>Eukaryota</taxon>
        <taxon>Viridiplantae</taxon>
        <taxon>Streptophyta</taxon>
        <taxon>Embryophyta</taxon>
        <taxon>Tracheophyta</taxon>
        <taxon>Spermatophyta</taxon>
        <taxon>Magnoliopsida</taxon>
        <taxon>eudicotyledons</taxon>
        <taxon>Gunneridae</taxon>
        <taxon>Pentapetalae</taxon>
        <taxon>asterids</taxon>
        <taxon>lamiids</taxon>
        <taxon>Lamiales</taxon>
        <taxon>Orobanchaceae</taxon>
        <taxon>Pedicularideae</taxon>
        <taxon>Castillejinae</taxon>
        <taxon>Castilleja</taxon>
    </lineage>
</organism>
<dbReference type="EMBL" id="JAVIJP010000405">
    <property type="protein sequence ID" value="KAL3613020.1"/>
    <property type="molecule type" value="Genomic_DNA"/>
</dbReference>
<dbReference type="PROSITE" id="PS00116">
    <property type="entry name" value="DNA_POLYMERASE_B"/>
    <property type="match status" value="1"/>
</dbReference>
<dbReference type="PANTHER" id="PTHR33568:SF3">
    <property type="entry name" value="DNA-DIRECTED DNA POLYMERASE"/>
    <property type="match status" value="1"/>
</dbReference>
<accession>A0ABD3B6M2</accession>
<keyword evidence="5" id="KW-1185">Reference proteome</keyword>
<reference evidence="2 5" key="1">
    <citation type="journal article" date="2024" name="IScience">
        <title>Strigolactones Initiate the Formation of Haustorium-like Structures in Castilleja.</title>
        <authorList>
            <person name="Buerger M."/>
            <person name="Peterson D."/>
            <person name="Chory J."/>
        </authorList>
    </citation>
    <scope>NUCLEOTIDE SEQUENCE [LARGE SCALE GENOMIC DNA]</scope>
    <source>
        <strain evidence="2">Tecolote</strain>
        <tissue evidence="2">Flower</tissue>
    </source>
</reference>
<comment type="caution">
    <text evidence="3">The sequence shown here is derived from an EMBL/GenBank/DDBJ whole genome shotgun (WGS) entry which is preliminary data.</text>
</comment>
<reference evidence="3" key="2">
    <citation type="submission" date="2024-11" db="EMBL/GenBank/DDBJ databases">
        <authorList>
            <person name="Burger M."/>
            <person name="Chory J."/>
        </authorList>
    </citation>
    <scope>NUCLEOTIDE SEQUENCE</scope>
    <source>
        <strain evidence="3">Tecolote</strain>
        <tissue evidence="3">Flower</tissue>
    </source>
</reference>
<evidence type="ECO:0008006" key="6">
    <source>
        <dbReference type="Google" id="ProtNLM"/>
    </source>
</evidence>
<dbReference type="SUPFAM" id="SSF56672">
    <property type="entry name" value="DNA/RNA polymerases"/>
    <property type="match status" value="1"/>
</dbReference>
<dbReference type="AlphaFoldDB" id="A0ABD3B6M2"/>
<feature type="region of interest" description="Disordered" evidence="1">
    <location>
        <begin position="223"/>
        <end position="270"/>
    </location>
</feature>
<dbReference type="EMBL" id="JAVIJP010000012">
    <property type="protein sequence ID" value="KAL3646553.1"/>
    <property type="molecule type" value="Genomic_DNA"/>
</dbReference>
<gene>
    <name evidence="4" type="ORF">CASFOL_009520</name>
    <name evidence="3" type="ORF">CASFOL_043135</name>
    <name evidence="2" type="ORF">CASFOL_043150</name>
</gene>
<dbReference type="Gene3D" id="3.90.1600.10">
    <property type="entry name" value="Palm domain of DNA polymerase"/>
    <property type="match status" value="1"/>
</dbReference>
<evidence type="ECO:0000313" key="5">
    <source>
        <dbReference type="Proteomes" id="UP001632038"/>
    </source>
</evidence>
<dbReference type="Proteomes" id="UP001632038">
    <property type="component" value="Unassembled WGS sequence"/>
</dbReference>
<dbReference type="InterPro" id="IPR043502">
    <property type="entry name" value="DNA/RNA_pol_sf"/>
</dbReference>
<protein>
    <recommendedName>
        <fullName evidence="6">DNA-directed DNA polymerase</fullName>
    </recommendedName>
</protein>
<sequence length="270" mass="30900">MMENFQSADMLTDHYYIVNYITNTGHVDATDWKAPKMSAVQLSAAITACARIHMYPYISRPDCYYTDTDSVILGNPLPDDLISSIELGKFKLECNVKKGIFLAPKSYMLETEDDRKIIRHKGPAKDLVTAEWFQKILADLSLTEQISTEANFRINWKELKIVKKELLIKLGLPRSTKRENVYDSNNAWIDTRPIDVIDLGTQDATTIYKYELMKDQNNFMTSKMEEEGSTSTTEGQSTNDGQKTTTQQPTLYNNKPKKPKDNYTKPKPDE</sequence>
<name>A0ABD3B6M2_9LAMI</name>
<proteinExistence type="predicted"/>